<reference evidence="1" key="1">
    <citation type="journal article" date="2022" name="bioRxiv">
        <title>Genomics of Preaxostyla Flagellates Illuminates Evolutionary Transitions and the Path Towards Mitochondrial Loss.</title>
        <authorList>
            <person name="Novak L.V.F."/>
            <person name="Treitli S.C."/>
            <person name="Pyrih J."/>
            <person name="Halakuc P."/>
            <person name="Pipaliya S.V."/>
            <person name="Vacek V."/>
            <person name="Brzon O."/>
            <person name="Soukal P."/>
            <person name="Eme L."/>
            <person name="Dacks J.B."/>
            <person name="Karnkowska A."/>
            <person name="Elias M."/>
            <person name="Hampl V."/>
        </authorList>
    </citation>
    <scope>NUCLEOTIDE SEQUENCE</scope>
    <source>
        <strain evidence="1">RCP-MX</strain>
    </source>
</reference>
<organism evidence="1 2">
    <name type="scientific">Paratrimastix pyriformis</name>
    <dbReference type="NCBI Taxonomy" id="342808"/>
    <lineage>
        <taxon>Eukaryota</taxon>
        <taxon>Metamonada</taxon>
        <taxon>Preaxostyla</taxon>
        <taxon>Paratrimastigidae</taxon>
        <taxon>Paratrimastix</taxon>
    </lineage>
</organism>
<dbReference type="InterPro" id="IPR052394">
    <property type="entry name" value="LRR-containing"/>
</dbReference>
<dbReference type="SUPFAM" id="SSF52047">
    <property type="entry name" value="RNI-like"/>
    <property type="match status" value="1"/>
</dbReference>
<dbReference type="PANTHER" id="PTHR24114:SF2">
    <property type="entry name" value="F-BOX DOMAIN-CONTAINING PROTEIN-RELATED"/>
    <property type="match status" value="1"/>
</dbReference>
<gene>
    <name evidence="1" type="ORF">PAPYR_2299</name>
</gene>
<accession>A0ABQ8UWW6</accession>
<dbReference type="EMBL" id="JAPMOS010000008">
    <property type="protein sequence ID" value="KAJ4461265.1"/>
    <property type="molecule type" value="Genomic_DNA"/>
</dbReference>
<dbReference type="InterPro" id="IPR032675">
    <property type="entry name" value="LRR_dom_sf"/>
</dbReference>
<name>A0ABQ8UWW6_9EUKA</name>
<dbReference type="InterPro" id="IPR001611">
    <property type="entry name" value="Leu-rich_rpt"/>
</dbReference>
<dbReference type="Proteomes" id="UP001141327">
    <property type="component" value="Unassembled WGS sequence"/>
</dbReference>
<proteinExistence type="predicted"/>
<sequence length="343" mass="36956">MADQSWALEAPPYQDGDEEDTRGLAYQAACAEYQVFPVSVYLRNLDESTLSLAHHALGPRGMQALAKGLSVNPQVTTLSLVDCWVGREGVQAIAQYLRAPGCALVSLDLTQNGLAGCGDALGELIVADTSRMTRSLHTLNLSHNRMRDSDLVKMARHMANMRIQCLNLSHNEFEERGAIELAAALPKTALRQLNLGWNHVTGASKEIVTALQGTSSLTHLSLEENGLQPRAALDLAAMLAANHLPLTSLNLGHCLADQAVLKALFDGLPSNRTLSELVLAQCPVTAPELLQTIVGKVPQCVALRTLDMRGCFVTEAGMQAAAELAQKCSRINLITNTEDDEPF</sequence>
<comment type="caution">
    <text evidence="1">The sequence shown here is derived from an EMBL/GenBank/DDBJ whole genome shotgun (WGS) entry which is preliminary data.</text>
</comment>
<dbReference type="Gene3D" id="3.80.10.10">
    <property type="entry name" value="Ribonuclease Inhibitor"/>
    <property type="match status" value="2"/>
</dbReference>
<protein>
    <submittedName>
        <fullName evidence="1">Transcriptional adapter 2-alpha</fullName>
    </submittedName>
</protein>
<evidence type="ECO:0000313" key="2">
    <source>
        <dbReference type="Proteomes" id="UP001141327"/>
    </source>
</evidence>
<keyword evidence="2" id="KW-1185">Reference proteome</keyword>
<dbReference type="SMART" id="SM00368">
    <property type="entry name" value="LRR_RI"/>
    <property type="match status" value="7"/>
</dbReference>
<evidence type="ECO:0000313" key="1">
    <source>
        <dbReference type="EMBL" id="KAJ4461265.1"/>
    </source>
</evidence>
<dbReference type="Pfam" id="PF13516">
    <property type="entry name" value="LRR_6"/>
    <property type="match status" value="4"/>
</dbReference>
<dbReference type="PANTHER" id="PTHR24114">
    <property type="entry name" value="LEUCINE RICH REPEAT FAMILY PROTEIN"/>
    <property type="match status" value="1"/>
</dbReference>